<dbReference type="Proteomes" id="UP001310386">
    <property type="component" value="Unassembled WGS sequence"/>
</dbReference>
<evidence type="ECO:0000313" key="2">
    <source>
        <dbReference type="EMBL" id="MEB3102481.1"/>
    </source>
</evidence>
<evidence type="ECO:0000259" key="1">
    <source>
        <dbReference type="PROSITE" id="PS51272"/>
    </source>
</evidence>
<dbReference type="InterPro" id="IPR001119">
    <property type="entry name" value="SLH_dom"/>
</dbReference>
<feature type="domain" description="SLH" evidence="1">
    <location>
        <begin position="1611"/>
        <end position="1675"/>
    </location>
</feature>
<name>A0ABU5ZLF8_9BACL</name>
<keyword evidence="3" id="KW-1185">Reference proteome</keyword>
<protein>
    <submittedName>
        <fullName evidence="2">S-layer homology domain-containing protein</fullName>
    </submittedName>
</protein>
<dbReference type="EMBL" id="JAYJLD010000018">
    <property type="protein sequence ID" value="MEB3102481.1"/>
    <property type="molecule type" value="Genomic_DNA"/>
</dbReference>
<gene>
    <name evidence="2" type="ORF">VF724_12495</name>
</gene>
<feature type="domain" description="SLH" evidence="1">
    <location>
        <begin position="1748"/>
        <end position="1819"/>
    </location>
</feature>
<dbReference type="RefSeq" id="WP_371754605.1">
    <property type="nucleotide sequence ID" value="NZ_JAYJLD010000018.1"/>
</dbReference>
<feature type="domain" description="SLH" evidence="1">
    <location>
        <begin position="1679"/>
        <end position="1742"/>
    </location>
</feature>
<comment type="caution">
    <text evidence="2">The sequence shown here is derived from an EMBL/GenBank/DDBJ whole genome shotgun (WGS) entry which is preliminary data.</text>
</comment>
<dbReference type="PROSITE" id="PS51272">
    <property type="entry name" value="SLH"/>
    <property type="match status" value="3"/>
</dbReference>
<dbReference type="Pfam" id="PF00395">
    <property type="entry name" value="SLH"/>
    <property type="match status" value="3"/>
</dbReference>
<sequence length="1819" mass="197256">MKRTYRKWTSLLLIGFILLTMLPPMSVFAAGSRITITSLYIANSIVNGKPAASEDNNIVRYTNNPISVTANIEGISDAQVSSIYYEVTNVTTNTTVVEKNNKAVHQPGDFSITFNNVYLTDGLNKVVIKLGDSSVVESAPGWAYYTSTTNITDLRINGVAFNDNQFYPSDPAQSTTLSISGKAPNATQVNAYLLGDSTAKTAYFSNGDFFFIADDINKTNSTANFKLKPGDNQITFVAENNNKNYQIQKNLIYDNGKPFAFDATINDGTVSGDQKLITTPTVTKPNVTIKSKVKVDLNAVGDPQYRYVDVTIAGQKYGPYDLSGAKPAVRANNFYPLTINQGYSDTLVAVQGTALNDSISLTYADKAGNVGPDLSAPHTSTDQTVQLYELPAGALTAANAPYKFTVKNGTTILNEFTIQVIDPGTTLPVVDAAATESNFKSGANNKLKQGYNPTDPANSVAVQFSSAVADGTKVRVDVANLTGQNVFGTAYGSGTNVSSVPFTMPAGLAQGQYKLKIYYDGVLLSERYFEIDPGAAPTPTVTPYTSPLAVSDLTGVSGVTSVPTYFVVKGTNLGTDVGNITSAQLINAVNPADTVNLIPFDALNDKVIFKLSDQSALTDGAIYNLSFNVGATNLSFANAVSSDHKVVGADYGGDFVTDISPLQMTRTEVQTSTPITMTGGAFVSGKLLVEIMDLNGNPLPNANVLSVSSDQKTAQIALPSSLTTGDYLLRISSINNPNSTIDVLGQFPISVIDPLMTGINPTVKSVSASTPTEITVTGTNLGRYIAGVTPASSLKLQFTSVSNTSVPVQQMPVKKILAGSTATFDLPSLPEGSYKVELMYGGAVVGSALNYTVTSPPASLQENAALSLTNRYKVYDFSANLTIPTDKYQLVEYRFYNFSTDNNPPTTFAFNYVDPNLPYIDHFSRITNASDPLDPGVMLNEAGSNEINEQPSDFYVYADTNTLKVNAYLGNYDSNTVPYKTLTTPDTITVGGVPKYHRFKLTLDGLQNADTTITFIPSSDSSTVVARSGENPSGKKTYSISITSTPYVIINNLYNGMVVKDPVSEITCSVGGAIKGKCISGRLVNVPTSEFEKVEVYINDNKTTLLNSDFTSPLTDGIFNLQLGVARSSGVIDFDTKDGKNTVKFMLYRNGQLVSTSTYEIFVFRQAVPQILSVKPVETTDVIKYVPANVPDSYVTTEDTVSFSGQFANATEIKLTAHLVDDQGNPVVKYDRRYNNFASQEPIVGNPGYFRTVNSPQGMFSTNSISLNPTGDTVFEFTVTNASGITVTKTITVTREPEPYKIIYPIIVKNVKGVDQAFINSNFVEIEMAAENADSVKFGKQEAAKREVVDSSGLKKTHYFYEVQNLKPGTNNVQFTVTSGKVTTKGKVVIFNANTPIEGATYKTPMKSKLKVFDGLVEVSFPKGTNFMRNDPTAINQYLTADRQILFGIANKDDGRVDKYKHPAASDGQIGNPNPLISSDARLLLTEPTGRFRQAGPLIWVDAGTIAKNETDLDKAYNGSGRLPYDNSTFYNRTAEDLVVPTNRGQITLKYDPNIRNDAWRYLTVYHFEISEDSTGVVRPRWKNLGGVVDYKNNTITVPLDTFGYYQVMYMSQSFDDITAHPWARNMLDTLYAKGMMVPKAPPTSFVPNDPISRGEFVTMLVKIFDLPLNYQGSPTFTDVLRVNPLANGLYDYKYIETAARAGIVRGFGGGRFMPDSSITRQDAAVMISKAGNLKLNTNDTKVLQNLQKLFTDANSIDIYAQPAVEAITKAGLISGKENVLLQGQTKKTYRYDPLTTFTRAEAASVAINVLKQQKKIPK</sequence>
<proteinExistence type="predicted"/>
<reference evidence="2" key="1">
    <citation type="submission" date="2023-12" db="EMBL/GenBank/DDBJ databases">
        <title>Fervidustalea candida gen. nov., sp. nov., a novel member of the family Paenibacillaceae isolated from a geothermal area.</title>
        <authorList>
            <person name="Li W.-J."/>
            <person name="Jiao J.-Y."/>
            <person name="Chen Y."/>
        </authorList>
    </citation>
    <scope>NUCLEOTIDE SEQUENCE</scope>
    <source>
        <strain evidence="2">SYSU GA230002</strain>
    </source>
</reference>
<accession>A0ABU5ZLF8</accession>
<organism evidence="2 3">
    <name type="scientific">Ferviditalea candida</name>
    <dbReference type="NCBI Taxonomy" id="3108399"/>
    <lineage>
        <taxon>Bacteria</taxon>
        <taxon>Bacillati</taxon>
        <taxon>Bacillota</taxon>
        <taxon>Bacilli</taxon>
        <taxon>Bacillales</taxon>
        <taxon>Paenibacillaceae</taxon>
        <taxon>Ferviditalea</taxon>
    </lineage>
</organism>
<evidence type="ECO:0000313" key="3">
    <source>
        <dbReference type="Proteomes" id="UP001310386"/>
    </source>
</evidence>